<proteinExistence type="predicted"/>
<feature type="region of interest" description="Disordered" evidence="1">
    <location>
        <begin position="812"/>
        <end position="878"/>
    </location>
</feature>
<dbReference type="Proteomes" id="UP000053424">
    <property type="component" value="Unassembled WGS sequence"/>
</dbReference>
<dbReference type="AlphaFoldDB" id="A0A0C3CSA9"/>
<feature type="compositionally biased region" description="Low complexity" evidence="1">
    <location>
        <begin position="858"/>
        <end position="878"/>
    </location>
</feature>
<feature type="compositionally biased region" description="Pro residues" evidence="1">
    <location>
        <begin position="636"/>
        <end position="652"/>
    </location>
</feature>
<feature type="compositionally biased region" description="Low complexity" evidence="1">
    <location>
        <begin position="708"/>
        <end position="723"/>
    </location>
</feature>
<feature type="region of interest" description="Disordered" evidence="1">
    <location>
        <begin position="970"/>
        <end position="1028"/>
    </location>
</feature>
<feature type="compositionally biased region" description="Basic and acidic residues" evidence="1">
    <location>
        <begin position="396"/>
        <end position="434"/>
    </location>
</feature>
<dbReference type="STRING" id="686832.A0A0C3CSA9"/>
<feature type="region of interest" description="Disordered" evidence="1">
    <location>
        <begin position="699"/>
        <end position="738"/>
    </location>
</feature>
<dbReference type="HOGENOM" id="CLU_311916_0_0_1"/>
<reference evidence="2 3" key="1">
    <citation type="submission" date="2014-04" db="EMBL/GenBank/DDBJ databases">
        <authorList>
            <consortium name="DOE Joint Genome Institute"/>
            <person name="Kuo A."/>
            <person name="Gay G."/>
            <person name="Dore J."/>
            <person name="Kohler A."/>
            <person name="Nagy L.G."/>
            <person name="Floudas D."/>
            <person name="Copeland A."/>
            <person name="Barry K.W."/>
            <person name="Cichocki N."/>
            <person name="Veneault-Fourrey C."/>
            <person name="LaButti K."/>
            <person name="Lindquist E.A."/>
            <person name="Lipzen A."/>
            <person name="Lundell T."/>
            <person name="Morin E."/>
            <person name="Murat C."/>
            <person name="Sun H."/>
            <person name="Tunlid A."/>
            <person name="Henrissat B."/>
            <person name="Grigoriev I.V."/>
            <person name="Hibbett D.S."/>
            <person name="Martin F."/>
            <person name="Nordberg H.P."/>
            <person name="Cantor M.N."/>
            <person name="Hua S.X."/>
        </authorList>
    </citation>
    <scope>NUCLEOTIDE SEQUENCE [LARGE SCALE GENOMIC DNA]</scope>
    <source>
        <strain evidence="3">h7</strain>
    </source>
</reference>
<feature type="compositionally biased region" description="Low complexity" evidence="1">
    <location>
        <begin position="437"/>
        <end position="446"/>
    </location>
</feature>
<feature type="compositionally biased region" description="Low complexity" evidence="1">
    <location>
        <begin position="613"/>
        <end position="622"/>
    </location>
</feature>
<evidence type="ECO:0000313" key="2">
    <source>
        <dbReference type="EMBL" id="KIM46771.1"/>
    </source>
</evidence>
<feature type="compositionally biased region" description="Low complexity" evidence="1">
    <location>
        <begin position="653"/>
        <end position="672"/>
    </location>
</feature>
<feature type="compositionally biased region" description="Low complexity" evidence="1">
    <location>
        <begin position="974"/>
        <end position="999"/>
    </location>
</feature>
<feature type="region of interest" description="Disordered" evidence="1">
    <location>
        <begin position="599"/>
        <end position="680"/>
    </location>
</feature>
<keyword evidence="3" id="KW-1185">Reference proteome</keyword>
<reference evidence="3" key="2">
    <citation type="submission" date="2015-01" db="EMBL/GenBank/DDBJ databases">
        <title>Evolutionary Origins and Diversification of the Mycorrhizal Mutualists.</title>
        <authorList>
            <consortium name="DOE Joint Genome Institute"/>
            <consortium name="Mycorrhizal Genomics Consortium"/>
            <person name="Kohler A."/>
            <person name="Kuo A."/>
            <person name="Nagy L.G."/>
            <person name="Floudas D."/>
            <person name="Copeland A."/>
            <person name="Barry K.W."/>
            <person name="Cichocki N."/>
            <person name="Veneault-Fourrey C."/>
            <person name="LaButti K."/>
            <person name="Lindquist E.A."/>
            <person name="Lipzen A."/>
            <person name="Lundell T."/>
            <person name="Morin E."/>
            <person name="Murat C."/>
            <person name="Riley R."/>
            <person name="Ohm R."/>
            <person name="Sun H."/>
            <person name="Tunlid A."/>
            <person name="Henrissat B."/>
            <person name="Grigoriev I.V."/>
            <person name="Hibbett D.S."/>
            <person name="Martin F."/>
        </authorList>
    </citation>
    <scope>NUCLEOTIDE SEQUENCE [LARGE SCALE GENOMIC DNA]</scope>
    <source>
        <strain evidence="3">h7</strain>
    </source>
</reference>
<feature type="compositionally biased region" description="Basic and acidic residues" evidence="1">
    <location>
        <begin position="111"/>
        <end position="120"/>
    </location>
</feature>
<gene>
    <name evidence="2" type="ORF">M413DRAFT_23128</name>
</gene>
<feature type="region of interest" description="Disordered" evidence="1">
    <location>
        <begin position="389"/>
        <end position="464"/>
    </location>
</feature>
<feature type="compositionally biased region" description="Acidic residues" evidence="1">
    <location>
        <begin position="15"/>
        <end position="24"/>
    </location>
</feature>
<organism evidence="2 3">
    <name type="scientific">Hebeloma cylindrosporum</name>
    <dbReference type="NCBI Taxonomy" id="76867"/>
    <lineage>
        <taxon>Eukaryota</taxon>
        <taxon>Fungi</taxon>
        <taxon>Dikarya</taxon>
        <taxon>Basidiomycota</taxon>
        <taxon>Agaricomycotina</taxon>
        <taxon>Agaricomycetes</taxon>
        <taxon>Agaricomycetidae</taxon>
        <taxon>Agaricales</taxon>
        <taxon>Agaricineae</taxon>
        <taxon>Hymenogastraceae</taxon>
        <taxon>Hebeloma</taxon>
    </lineage>
</organism>
<feature type="compositionally biased region" description="Polar residues" evidence="1">
    <location>
        <begin position="1000"/>
        <end position="1011"/>
    </location>
</feature>
<feature type="compositionally biased region" description="Pro residues" evidence="1">
    <location>
        <begin position="603"/>
        <end position="612"/>
    </location>
</feature>
<feature type="region of interest" description="Disordered" evidence="1">
    <location>
        <begin position="547"/>
        <end position="583"/>
    </location>
</feature>
<dbReference type="OrthoDB" id="2804702at2759"/>
<feature type="compositionally biased region" description="Pro residues" evidence="1">
    <location>
        <begin position="845"/>
        <end position="857"/>
    </location>
</feature>
<feature type="compositionally biased region" description="Polar residues" evidence="1">
    <location>
        <begin position="448"/>
        <end position="459"/>
    </location>
</feature>
<sequence>MPFAGAGTQSSPIAIDDDSEEEVFYELSKDSSPSSPVSDDRRRLPSLPPITVLNDIYQVSADKKRKRTNSLTSQDTPVAGPSNGRQPHPSLVNRLSVPESKKARKRRRRAERQAQEEARLKNINWNVPAFEQSAPPHMSGVASFSSTSTSHYPYRYGAGEVTMYDNYQPPSISPPPLPPPSTSKPLDWVSSMAMAAGDDPGEELASWSPLSTAVLPLSTPQLPAIQPNPPSAIPSPPPLPPQIIHGLPPKPPPPPVTPIGMMPDQDPNSKHGTFNITSSTKEAGTDMKKRNSQYIPNPARTLVMEQLPKTHRHPDFINNWSRSACAFLPVHIFIDAPAGKALIEFATAELARSMGESKLKGKPREDLIKVWWYRVDGVGAGAGVGEIEEGEIEGDAAEKEAETLPKKETKKERKARLAKEREEKRMMREAEFQDHLPQQPQQRHQPSAPLQNQKQQYQEAMNAAARPQQTFPLPTLPPLFIPNMPSLPSNGLVQPLNPLFVPPVPLAYPSLAPSYPSAWHPAPPMSIPNPSSTASILKAAYEASLRQAEPADNDDHHSIASSAGSASVPRVASTAGQADDLSDFEEDMDVDVEEKPIVATRAAPPPPPPPSQPTRLPLHSSLPPRPGPMVTGYASRPPPPKQPPPPLPPPPSSLHGSGSQPHIQNLPSAAQLPPLPIAAPQPKVPQVFVAQELSGQAIASLASPTPTPVRSSGSSSTSSTTPIPSEPKAMKNAPTQPSFTKRALIARQKELEEKIAKSKLELAATTAKSGVKSGDVTPPATMSQPPGIAVAPSPAMDLGEKQAMEDRLRKLVLQSQKARSRAKVEASAPTAQTTSAVPAITAAAPPLPPPPPPPPQQQPQQNSIQQATSSSATVSMSSHSFSLEDMAVSFITQTIETIKSKPVPAPTALSAVKPTTSSSNVRLEELAAKHKRLEEHISESKALMAKLSLARSKEEKDGIMKVMREKSRLFEEGSQAVSVVPSPTSTTGSDSQSTTPPQQFQITRWPNSHQNAGVLIWSDEDDSEDDDD</sequence>
<protein>
    <submittedName>
        <fullName evidence="2">Uncharacterized protein</fullName>
    </submittedName>
</protein>
<feature type="region of interest" description="Disordered" evidence="1">
    <location>
        <begin position="1"/>
        <end position="120"/>
    </location>
</feature>
<evidence type="ECO:0000256" key="1">
    <source>
        <dbReference type="SAM" id="MobiDB-lite"/>
    </source>
</evidence>
<accession>A0A0C3CSA9</accession>
<feature type="compositionally biased region" description="Acidic residues" evidence="1">
    <location>
        <begin position="1018"/>
        <end position="1028"/>
    </location>
</feature>
<name>A0A0C3CSA9_HEBCY</name>
<evidence type="ECO:0000313" key="3">
    <source>
        <dbReference type="Proteomes" id="UP000053424"/>
    </source>
</evidence>
<dbReference type="EMBL" id="KN831770">
    <property type="protein sequence ID" value="KIM46771.1"/>
    <property type="molecule type" value="Genomic_DNA"/>
</dbReference>
<feature type="region of interest" description="Disordered" evidence="1">
    <location>
        <begin position="763"/>
        <end position="794"/>
    </location>
</feature>